<evidence type="ECO:0000313" key="4">
    <source>
        <dbReference type="Proteomes" id="UP001168823"/>
    </source>
</evidence>
<dbReference type="RefSeq" id="WP_302917128.1">
    <property type="nucleotide sequence ID" value="NZ_JAUMSQ010000528.1"/>
</dbReference>
<dbReference type="Proteomes" id="UP001168823">
    <property type="component" value="Unassembled WGS sequence"/>
</dbReference>
<dbReference type="Pfam" id="PF01548">
    <property type="entry name" value="DEDD_Tnp_IS110"/>
    <property type="match status" value="1"/>
</dbReference>
<protein>
    <submittedName>
        <fullName evidence="3">IS110 family transposase</fullName>
    </submittedName>
</protein>
<dbReference type="NCBIfam" id="NF033542">
    <property type="entry name" value="transpos_IS110"/>
    <property type="match status" value="1"/>
</dbReference>
<evidence type="ECO:0000313" key="3">
    <source>
        <dbReference type="EMBL" id="MDO3640261.1"/>
    </source>
</evidence>
<feature type="domain" description="Transposase IS110-like N-terminal" evidence="1">
    <location>
        <begin position="4"/>
        <end position="160"/>
    </location>
</feature>
<dbReference type="EMBL" id="JAUMSQ010000528">
    <property type="protein sequence ID" value="MDO3640261.1"/>
    <property type="molecule type" value="Genomic_DNA"/>
</dbReference>
<gene>
    <name evidence="3" type="ORF">Q2100_31265</name>
</gene>
<dbReference type="InterPro" id="IPR002525">
    <property type="entry name" value="Transp_IS110-like_N"/>
</dbReference>
<sequence>MIFVGDDWAEDHHDVHLMDETGQRLATRRLPEGLSGIRDLHELIARHVEEPEHVMIGIETDRGLWVSALTASGYQVWAINPMAAARYRDRHSVSGAKSDAGDAKLLADLVRTDRHNHRQIAGDTPDAEAIKVLARTHQSLIWARTRHANMLRSGLREYYPAALEAFESLTSNDALAVLGRAPTPEQGARLSLAKIGSALKTAGRQRNIEIRATEIQAILRRAHLTAPPAVAAAFGSTTTAAVHVIAALNTQIADLEAILAGHFDKHPDADIYRSLPGLGVILGARVLGEFGDDPNRYSTAKCRKNYAGTSPLTIASGRKRAVLARHVRNKRLYDALDQWAFCALTGSPGARAFYDQHRANGDTHHQALRALGNRFVGILHGCLRHHTLYDEHKAWAHRMPAAA</sequence>
<dbReference type="PANTHER" id="PTHR33055">
    <property type="entry name" value="TRANSPOSASE FOR INSERTION SEQUENCE ELEMENT IS1111A"/>
    <property type="match status" value="1"/>
</dbReference>
<dbReference type="PANTHER" id="PTHR33055:SF3">
    <property type="entry name" value="PUTATIVE TRANSPOSASE FOR IS117-RELATED"/>
    <property type="match status" value="1"/>
</dbReference>
<dbReference type="InterPro" id="IPR047650">
    <property type="entry name" value="Transpos_IS110"/>
</dbReference>
<comment type="caution">
    <text evidence="3">The sequence shown here is derived from an EMBL/GenBank/DDBJ whole genome shotgun (WGS) entry which is preliminary data.</text>
</comment>
<name>A0ABT8UR42_9MYCO</name>
<organism evidence="3 4">
    <name type="scientific">Mycolicibacterium arseniciresistens</name>
    <dbReference type="NCBI Taxonomy" id="3062257"/>
    <lineage>
        <taxon>Bacteria</taxon>
        <taxon>Bacillati</taxon>
        <taxon>Actinomycetota</taxon>
        <taxon>Actinomycetes</taxon>
        <taxon>Mycobacteriales</taxon>
        <taxon>Mycobacteriaceae</taxon>
        <taxon>Mycolicibacterium</taxon>
    </lineage>
</organism>
<dbReference type="InterPro" id="IPR003346">
    <property type="entry name" value="Transposase_20"/>
</dbReference>
<keyword evidence="4" id="KW-1185">Reference proteome</keyword>
<feature type="domain" description="Transposase IS116/IS110/IS902 C-terminal" evidence="2">
    <location>
        <begin position="272"/>
        <end position="354"/>
    </location>
</feature>
<proteinExistence type="predicted"/>
<dbReference type="Pfam" id="PF02371">
    <property type="entry name" value="Transposase_20"/>
    <property type="match status" value="1"/>
</dbReference>
<evidence type="ECO:0000259" key="2">
    <source>
        <dbReference type="Pfam" id="PF02371"/>
    </source>
</evidence>
<evidence type="ECO:0000259" key="1">
    <source>
        <dbReference type="Pfam" id="PF01548"/>
    </source>
</evidence>
<reference evidence="3" key="1">
    <citation type="submission" date="2023-07" db="EMBL/GenBank/DDBJ databases">
        <title>Mycolicibacterium sp. nov., a novel bacterial species.</title>
        <authorList>
            <person name="Cao Y."/>
        </authorList>
    </citation>
    <scope>NUCLEOTIDE SEQUENCE</scope>
    <source>
        <strain evidence="3">KC 300</strain>
    </source>
</reference>
<accession>A0ABT8UR42</accession>